<protein>
    <recommendedName>
        <fullName evidence="6">MADS-box domain-containing protein</fullName>
    </recommendedName>
</protein>
<dbReference type="Pfam" id="PF00319">
    <property type="entry name" value="SRF-TF"/>
    <property type="match status" value="1"/>
</dbReference>
<keyword evidence="4" id="KW-0804">Transcription</keyword>
<evidence type="ECO:0000313" key="8">
    <source>
        <dbReference type="Proteomes" id="UP001174677"/>
    </source>
</evidence>
<dbReference type="EMBL" id="JARPOI010000005">
    <property type="protein sequence ID" value="KAJ9181269.1"/>
    <property type="molecule type" value="Genomic_DNA"/>
</dbReference>
<reference evidence="7" key="1">
    <citation type="journal article" date="2023" name="Plant Biotechnol. J.">
        <title>Chromosome-level wild Hevea brasiliensis genome provides new tools for genomic-assisted breeding and valuable loci to elevate rubber yield.</title>
        <authorList>
            <person name="Cheng H."/>
            <person name="Song X."/>
            <person name="Hu Y."/>
            <person name="Wu T."/>
            <person name="Yang Q."/>
            <person name="An Z."/>
            <person name="Feng S."/>
            <person name="Deng Z."/>
            <person name="Wu W."/>
            <person name="Zeng X."/>
            <person name="Tu M."/>
            <person name="Wang X."/>
            <person name="Huang H."/>
        </authorList>
    </citation>
    <scope>NUCLEOTIDE SEQUENCE</scope>
    <source>
        <strain evidence="7">MT/VB/25A 57/8</strain>
    </source>
</reference>
<evidence type="ECO:0000256" key="4">
    <source>
        <dbReference type="ARBA" id="ARBA00023163"/>
    </source>
</evidence>
<keyword evidence="5" id="KW-0539">Nucleus</keyword>
<dbReference type="PRINTS" id="PR00404">
    <property type="entry name" value="MADSDOMAIN"/>
</dbReference>
<evidence type="ECO:0000259" key="6">
    <source>
        <dbReference type="PROSITE" id="PS50066"/>
    </source>
</evidence>
<evidence type="ECO:0000256" key="1">
    <source>
        <dbReference type="ARBA" id="ARBA00004123"/>
    </source>
</evidence>
<evidence type="ECO:0000313" key="7">
    <source>
        <dbReference type="EMBL" id="KAJ9181269.1"/>
    </source>
</evidence>
<feature type="domain" description="MADS-box" evidence="6">
    <location>
        <begin position="1"/>
        <end position="61"/>
    </location>
</feature>
<accession>A0ABQ9MQV7</accession>
<proteinExistence type="predicted"/>
<comment type="subcellular location">
    <subcellularLocation>
        <location evidence="1">Nucleus</location>
    </subcellularLocation>
</comment>
<dbReference type="InterPro" id="IPR002100">
    <property type="entry name" value="TF_MADSbox"/>
</dbReference>
<dbReference type="SMART" id="SM00432">
    <property type="entry name" value="MADS"/>
    <property type="match status" value="1"/>
</dbReference>
<gene>
    <name evidence="7" type="ORF">P3X46_009415</name>
</gene>
<organism evidence="7 8">
    <name type="scientific">Hevea brasiliensis</name>
    <name type="common">Para rubber tree</name>
    <name type="synonym">Siphonia brasiliensis</name>
    <dbReference type="NCBI Taxonomy" id="3981"/>
    <lineage>
        <taxon>Eukaryota</taxon>
        <taxon>Viridiplantae</taxon>
        <taxon>Streptophyta</taxon>
        <taxon>Embryophyta</taxon>
        <taxon>Tracheophyta</taxon>
        <taxon>Spermatophyta</taxon>
        <taxon>Magnoliopsida</taxon>
        <taxon>eudicotyledons</taxon>
        <taxon>Gunneridae</taxon>
        <taxon>Pentapetalae</taxon>
        <taxon>rosids</taxon>
        <taxon>fabids</taxon>
        <taxon>Malpighiales</taxon>
        <taxon>Euphorbiaceae</taxon>
        <taxon>Crotonoideae</taxon>
        <taxon>Micrandreae</taxon>
        <taxon>Hevea</taxon>
    </lineage>
</organism>
<name>A0ABQ9MQV7_HEVBR</name>
<comment type="caution">
    <text evidence="7">The sequence shown here is derived from an EMBL/GenBank/DDBJ whole genome shotgun (WGS) entry which is preliminary data.</text>
</comment>
<dbReference type="PANTHER" id="PTHR11945">
    <property type="entry name" value="MADS BOX PROTEIN"/>
    <property type="match status" value="1"/>
</dbReference>
<keyword evidence="3" id="KW-0238">DNA-binding</keyword>
<keyword evidence="8" id="KW-1185">Reference proteome</keyword>
<evidence type="ECO:0000256" key="3">
    <source>
        <dbReference type="ARBA" id="ARBA00023125"/>
    </source>
</evidence>
<dbReference type="SUPFAM" id="SSF55455">
    <property type="entry name" value="SRF-like"/>
    <property type="match status" value="1"/>
</dbReference>
<keyword evidence="2" id="KW-0805">Transcription regulation</keyword>
<dbReference type="PROSITE" id="PS50066">
    <property type="entry name" value="MADS_BOX_2"/>
    <property type="match status" value="1"/>
</dbReference>
<evidence type="ECO:0000256" key="2">
    <source>
        <dbReference type="ARBA" id="ARBA00023015"/>
    </source>
</evidence>
<dbReference type="PANTHER" id="PTHR11945:SF629">
    <property type="entry name" value="OS02G0164450 PROTEIN"/>
    <property type="match status" value="1"/>
</dbReference>
<dbReference type="Proteomes" id="UP001174677">
    <property type="component" value="Chromosome 5"/>
</dbReference>
<dbReference type="Gene3D" id="3.40.1810.10">
    <property type="entry name" value="Transcription factor, MADS-box"/>
    <property type="match status" value="1"/>
</dbReference>
<dbReference type="InterPro" id="IPR036879">
    <property type="entry name" value="TF_MADSbox_sf"/>
</dbReference>
<evidence type="ECO:0000256" key="5">
    <source>
        <dbReference type="ARBA" id="ARBA00023242"/>
    </source>
</evidence>
<sequence>MARKGTGRREIENKQHLGTIFTKQRNGLFKKADELCIHSGAYLAVINFSTHGRPYSFGKPSPDAVVDRFLIENSSNRRQC</sequence>